<name>A0A4Q5HMH0_9BACT</name>
<evidence type="ECO:0000313" key="3">
    <source>
        <dbReference type="Proteomes" id="UP000441162"/>
    </source>
</evidence>
<dbReference type="EMBL" id="VVYY01000027">
    <property type="protein sequence ID" value="KAA5393121.1"/>
    <property type="molecule type" value="Genomic_DNA"/>
</dbReference>
<evidence type="ECO:0000313" key="1">
    <source>
        <dbReference type="EMBL" id="KAA5393121.1"/>
    </source>
</evidence>
<dbReference type="AlphaFoldDB" id="A0A4Q5HMH0"/>
<evidence type="ECO:0000313" key="2">
    <source>
        <dbReference type="EMBL" id="KAA5401881.1"/>
    </source>
</evidence>
<comment type="caution">
    <text evidence="2">The sequence shown here is derived from an EMBL/GenBank/DDBJ whole genome shotgun (WGS) entry which is preliminary data.</text>
</comment>
<accession>A0A4Q5HMH0</accession>
<dbReference type="EMBL" id="VVZA01000028">
    <property type="protein sequence ID" value="KAA5401881.1"/>
    <property type="molecule type" value="Genomic_DNA"/>
</dbReference>
<evidence type="ECO:0000313" key="4">
    <source>
        <dbReference type="Proteomes" id="UP000481616"/>
    </source>
</evidence>
<dbReference type="RefSeq" id="WP_130054504.1">
    <property type="nucleotide sequence ID" value="NZ_JADNBX010000001.1"/>
</dbReference>
<protein>
    <submittedName>
        <fullName evidence="2">Uncharacterized protein</fullName>
    </submittedName>
</protein>
<dbReference type="Proteomes" id="UP000481616">
    <property type="component" value="Unassembled WGS sequence"/>
</dbReference>
<proteinExistence type="predicted"/>
<reference evidence="3 4" key="1">
    <citation type="journal article" date="2019" name="Nat. Med.">
        <title>A library of human gut bacterial isolates paired with longitudinal multiomics data enables mechanistic microbiome research.</title>
        <authorList>
            <person name="Poyet M."/>
            <person name="Groussin M."/>
            <person name="Gibbons S.M."/>
            <person name="Avila-Pacheco J."/>
            <person name="Jiang X."/>
            <person name="Kearney S.M."/>
            <person name="Perrotta A.R."/>
            <person name="Berdy B."/>
            <person name="Zhao S."/>
            <person name="Lieberman T.D."/>
            <person name="Swanson P.K."/>
            <person name="Smith M."/>
            <person name="Roesemann S."/>
            <person name="Alexander J.E."/>
            <person name="Rich S.A."/>
            <person name="Livny J."/>
            <person name="Vlamakis H."/>
            <person name="Clish C."/>
            <person name="Bullock K."/>
            <person name="Deik A."/>
            <person name="Scott J."/>
            <person name="Pierce K.A."/>
            <person name="Xavier R.J."/>
            <person name="Alm E.J."/>
        </authorList>
    </citation>
    <scope>NUCLEOTIDE SEQUENCE [LARGE SCALE GENOMIC DNA]</scope>
    <source>
        <strain evidence="1 4">BIOML-A1</strain>
        <strain evidence="2 3">BIOML-A4</strain>
    </source>
</reference>
<sequence>MELTNIHPAEAYLRNEQNPSFLYIRIYGERRKLFINRGGENAIGIIAKGKRKRGYIFTDWDNIEKIYTPSQDNEKDRNRKLLLKYQRLARLATHTNNWLRKIAVADPEKSLYENHITTGTVIDGMCISLARIEKYCGSTSMALFRKALKDGKIFSTSRFDFCGYDGTLWCEPDGEGGMKAGFSKEYRDCGNGYYYLLINDKFMIGYDID</sequence>
<gene>
    <name evidence="2" type="ORF">F2Y51_20785</name>
    <name evidence="1" type="ORF">F2Y58_21060</name>
</gene>
<organism evidence="2 3">
    <name type="scientific">Phocaeicola dorei</name>
    <dbReference type="NCBI Taxonomy" id="357276"/>
    <lineage>
        <taxon>Bacteria</taxon>
        <taxon>Pseudomonadati</taxon>
        <taxon>Bacteroidota</taxon>
        <taxon>Bacteroidia</taxon>
        <taxon>Bacteroidales</taxon>
        <taxon>Bacteroidaceae</taxon>
        <taxon>Phocaeicola</taxon>
    </lineage>
</organism>
<dbReference type="Proteomes" id="UP000441162">
    <property type="component" value="Unassembled WGS sequence"/>
</dbReference>